<dbReference type="InterPro" id="IPR012938">
    <property type="entry name" value="Glc/Sorbosone_DH"/>
</dbReference>
<accession>A0ABP4R3F7</accession>
<evidence type="ECO:0000256" key="1">
    <source>
        <dbReference type="SAM" id="MobiDB-lite"/>
    </source>
</evidence>
<sequence length="402" mass="42180">MPRTVPAILACAALALIVAGGCATTVAPTRLATTTITTPEGRTTDQDAADQDAAGQSRPFEPVTIAALNTPWALAFLPDRRVVVTEKAGRLLLLTSDGFVQPVGGVPPVSAGVQNGLLDIAPSPGFATDRLLYFTYSAPGPDGGLRLARARLDESGATARLTAIDIIWRQERDNGSFWGGVITFSPDGRHLFLAVRDSARNSTDPSGAQDGDRSLGKVLRLNPDGSTPADNPDAAAGGMRGQIWTSGHRTSYGLAHAPDGTLWQSEMGPQGGDELNVLRPGDNYGWPLVSEGADYDGTPLPRHAGRPDLHAPTLSWTPVIAPGGMAFYHGGAFPAWDGSLLLAGLVSESLVRVTIDAAGRAREAERWAMGSRIRDVAVAGDGSVWYVEDAGPGRLVRLTPLQ</sequence>
<feature type="region of interest" description="Disordered" evidence="1">
    <location>
        <begin position="199"/>
        <end position="236"/>
    </location>
</feature>
<comment type="caution">
    <text evidence="4">The sequence shown here is derived from an EMBL/GenBank/DDBJ whole genome shotgun (WGS) entry which is preliminary data.</text>
</comment>
<dbReference type="PANTHER" id="PTHR19328:SF75">
    <property type="entry name" value="ALDOSE SUGAR DEHYDROGENASE YLII"/>
    <property type="match status" value="1"/>
</dbReference>
<evidence type="ECO:0000259" key="3">
    <source>
        <dbReference type="Pfam" id="PF07995"/>
    </source>
</evidence>
<dbReference type="PANTHER" id="PTHR19328">
    <property type="entry name" value="HEDGEHOG-INTERACTING PROTEIN"/>
    <property type="match status" value="1"/>
</dbReference>
<protein>
    <submittedName>
        <fullName evidence="4">PQQ-dependent sugar dehydrogenase</fullName>
    </submittedName>
</protein>
<dbReference type="InterPro" id="IPR011041">
    <property type="entry name" value="Quinoprot_gluc/sorb_DH_b-prop"/>
</dbReference>
<evidence type="ECO:0000313" key="5">
    <source>
        <dbReference type="Proteomes" id="UP001500064"/>
    </source>
</evidence>
<gene>
    <name evidence="4" type="ORF">GCM10009733_024370</name>
</gene>
<dbReference type="Proteomes" id="UP001500064">
    <property type="component" value="Unassembled WGS sequence"/>
</dbReference>
<evidence type="ECO:0000313" key="4">
    <source>
        <dbReference type="EMBL" id="GAA1626756.1"/>
    </source>
</evidence>
<dbReference type="PROSITE" id="PS51257">
    <property type="entry name" value="PROKAR_LIPOPROTEIN"/>
    <property type="match status" value="1"/>
</dbReference>
<dbReference type="EMBL" id="BAAAMU010000013">
    <property type="protein sequence ID" value="GAA1626756.1"/>
    <property type="molecule type" value="Genomic_DNA"/>
</dbReference>
<dbReference type="Gene3D" id="2.120.10.30">
    <property type="entry name" value="TolB, C-terminal domain"/>
    <property type="match status" value="1"/>
</dbReference>
<name>A0ABP4R3F7_9ACTN</name>
<feature type="domain" description="Glucose/Sorbosone dehydrogenase" evidence="3">
    <location>
        <begin position="68"/>
        <end position="397"/>
    </location>
</feature>
<feature type="signal peptide" evidence="2">
    <location>
        <begin position="1"/>
        <end position="23"/>
    </location>
</feature>
<dbReference type="Pfam" id="PF07995">
    <property type="entry name" value="GSDH"/>
    <property type="match status" value="1"/>
</dbReference>
<keyword evidence="5" id="KW-1185">Reference proteome</keyword>
<reference evidence="5" key="1">
    <citation type="journal article" date="2019" name="Int. J. Syst. Evol. Microbiol.">
        <title>The Global Catalogue of Microorganisms (GCM) 10K type strain sequencing project: providing services to taxonomists for standard genome sequencing and annotation.</title>
        <authorList>
            <consortium name="The Broad Institute Genomics Platform"/>
            <consortium name="The Broad Institute Genome Sequencing Center for Infectious Disease"/>
            <person name="Wu L."/>
            <person name="Ma J."/>
        </authorList>
    </citation>
    <scope>NUCLEOTIDE SEQUENCE [LARGE SCALE GENOMIC DNA]</scope>
    <source>
        <strain evidence="5">JCM 13929</strain>
    </source>
</reference>
<evidence type="ECO:0000256" key="2">
    <source>
        <dbReference type="SAM" id="SignalP"/>
    </source>
</evidence>
<dbReference type="InterPro" id="IPR011042">
    <property type="entry name" value="6-blade_b-propeller_TolB-like"/>
</dbReference>
<organism evidence="4 5">
    <name type="scientific">Nonomuraea maheshkhaliensis</name>
    <dbReference type="NCBI Taxonomy" id="419590"/>
    <lineage>
        <taxon>Bacteria</taxon>
        <taxon>Bacillati</taxon>
        <taxon>Actinomycetota</taxon>
        <taxon>Actinomycetes</taxon>
        <taxon>Streptosporangiales</taxon>
        <taxon>Streptosporangiaceae</taxon>
        <taxon>Nonomuraea</taxon>
    </lineage>
</organism>
<dbReference type="RefSeq" id="WP_346104116.1">
    <property type="nucleotide sequence ID" value="NZ_BAAAMU010000013.1"/>
</dbReference>
<keyword evidence="2" id="KW-0732">Signal</keyword>
<proteinExistence type="predicted"/>
<feature type="region of interest" description="Disordered" evidence="1">
    <location>
        <begin position="34"/>
        <end position="57"/>
    </location>
</feature>
<dbReference type="SUPFAM" id="SSF50952">
    <property type="entry name" value="Soluble quinoprotein glucose dehydrogenase"/>
    <property type="match status" value="1"/>
</dbReference>
<feature type="chain" id="PRO_5047517887" evidence="2">
    <location>
        <begin position="24"/>
        <end position="402"/>
    </location>
</feature>